<protein>
    <recommendedName>
        <fullName evidence="1 7">16S rRNA aminocarboxypropyltransferase</fullName>
        <ecNumber evidence="7">2.5.1.157</ecNumber>
    </recommendedName>
</protein>
<evidence type="ECO:0000256" key="1">
    <source>
        <dbReference type="ARBA" id="ARBA00014114"/>
    </source>
</evidence>
<dbReference type="Proteomes" id="UP001596443">
    <property type="component" value="Unassembled WGS sequence"/>
</dbReference>
<dbReference type="InterPro" id="IPR007177">
    <property type="entry name" value="Tsr3_C"/>
</dbReference>
<keyword evidence="3 7" id="KW-0690">Ribosome biogenesis</keyword>
<dbReference type="GO" id="GO:0000455">
    <property type="term" value="P:enzyme-directed rRNA pseudouridine synthesis"/>
    <property type="evidence" value="ECO:0007669"/>
    <property type="project" value="UniProtKB-UniRule"/>
</dbReference>
<dbReference type="Pfam" id="PF04034">
    <property type="entry name" value="Ribo_biogen_C"/>
    <property type="match status" value="1"/>
</dbReference>
<reference evidence="10 11" key="1">
    <citation type="journal article" date="2019" name="Int. J. Syst. Evol. Microbiol.">
        <title>The Global Catalogue of Microorganisms (GCM) 10K type strain sequencing project: providing services to taxonomists for standard genome sequencing and annotation.</title>
        <authorList>
            <consortium name="The Broad Institute Genomics Platform"/>
            <consortium name="The Broad Institute Genome Sequencing Center for Infectious Disease"/>
            <person name="Wu L."/>
            <person name="Ma J."/>
        </authorList>
    </citation>
    <scope>NUCLEOTIDE SEQUENCE [LARGE SCALE GENOMIC DNA]</scope>
    <source>
        <strain evidence="10 11">SYNS20</strain>
    </source>
</reference>
<feature type="domain" description="16S/18S rRNA aminocarboxypropyltransferase Tsr3 C-terminal" evidence="8">
    <location>
        <begin position="40"/>
        <end position="164"/>
    </location>
</feature>
<dbReference type="AlphaFoldDB" id="A0ABD5TBF3"/>
<evidence type="ECO:0000256" key="3">
    <source>
        <dbReference type="ARBA" id="ARBA00022517"/>
    </source>
</evidence>
<dbReference type="InterPro" id="IPR007209">
    <property type="entry name" value="RNaseL-inhib-like_metal-bd_dom"/>
</dbReference>
<evidence type="ECO:0000256" key="4">
    <source>
        <dbReference type="ARBA" id="ARBA00022552"/>
    </source>
</evidence>
<dbReference type="HAMAP" id="MF_01116">
    <property type="entry name" value="TSR3"/>
    <property type="match status" value="1"/>
</dbReference>
<dbReference type="GeneID" id="81209696"/>
<keyword evidence="6 7" id="KW-0949">S-adenosyl-L-methionine</keyword>
<sequence>MDLHVRYEGDDDPDKCTARKLARFDLAELHRSDRATPYGVVLNPHAERALSPADRESGDGETLVALDCSWESAGEAMFSLPGEHRALPYLVAANPVNFGRPMQLTTVEAFAAALWILGEPAQATEVLAKFTWGETFLELNEEPLRRYGECDDSSDVVAIQQEYLDR</sequence>
<dbReference type="GO" id="GO:0106388">
    <property type="term" value="F:rRNA small subunit aminocarboxypropyltransferase activity"/>
    <property type="evidence" value="ECO:0007669"/>
    <property type="project" value="UniProtKB-EC"/>
</dbReference>
<evidence type="ECO:0000259" key="9">
    <source>
        <dbReference type="Pfam" id="PF04068"/>
    </source>
</evidence>
<comment type="caution">
    <text evidence="7">Lacks conserved residue(s) required for the propagation of feature annotation.</text>
</comment>
<feature type="binding site" evidence="7">
    <location>
        <position position="87"/>
    </location>
    <ligand>
        <name>S-adenosyl-L-methionine</name>
        <dbReference type="ChEBI" id="CHEBI:59789"/>
    </ligand>
</feature>
<evidence type="ECO:0000256" key="2">
    <source>
        <dbReference type="ARBA" id="ARBA00022490"/>
    </source>
</evidence>
<dbReference type="EMBL" id="JBHSWX010000012">
    <property type="protein sequence ID" value="MFC6786610.1"/>
    <property type="molecule type" value="Genomic_DNA"/>
</dbReference>
<evidence type="ECO:0000256" key="5">
    <source>
        <dbReference type="ARBA" id="ARBA00022679"/>
    </source>
</evidence>
<keyword evidence="4 7" id="KW-0698">rRNA processing</keyword>
<comment type="subcellular location">
    <subcellularLocation>
        <location evidence="7">Cytoplasm</location>
    </subcellularLocation>
</comment>
<name>A0ABD5TBF3_9EURY</name>
<dbReference type="PANTHER" id="PTHR20426">
    <property type="entry name" value="RIBOSOME BIOGENESIS PROTEIN TSR3 HOMOLOG"/>
    <property type="match status" value="1"/>
</dbReference>
<comment type="similarity">
    <text evidence="7">Belongs to the TDD superfamily. TSR3 family.</text>
</comment>
<dbReference type="RefSeq" id="WP_284060829.1">
    <property type="nucleotide sequence ID" value="NZ_CP126158.1"/>
</dbReference>
<evidence type="ECO:0000313" key="10">
    <source>
        <dbReference type="EMBL" id="MFC6786610.1"/>
    </source>
</evidence>
<evidence type="ECO:0000256" key="7">
    <source>
        <dbReference type="HAMAP-Rule" id="MF_01116"/>
    </source>
</evidence>
<feature type="binding site" evidence="7">
    <location>
        <position position="106"/>
    </location>
    <ligand>
        <name>S-adenosyl-L-methionine</name>
        <dbReference type="ChEBI" id="CHEBI:59789"/>
    </ligand>
</feature>
<dbReference type="PANTHER" id="PTHR20426:SF0">
    <property type="entry name" value="18S RRNA AMINOCARBOXYPROPYLTRANSFERASE"/>
    <property type="match status" value="1"/>
</dbReference>
<organism evidence="10 11">
    <name type="scientific">Halobaculum halobium</name>
    <dbReference type="NCBI Taxonomy" id="3032281"/>
    <lineage>
        <taxon>Archaea</taxon>
        <taxon>Methanobacteriati</taxon>
        <taxon>Methanobacteriota</taxon>
        <taxon>Stenosarchaea group</taxon>
        <taxon>Halobacteria</taxon>
        <taxon>Halobacteriales</taxon>
        <taxon>Haloferacaceae</taxon>
        <taxon>Halobaculum</taxon>
    </lineage>
</organism>
<feature type="binding site" evidence="7">
    <location>
        <position position="66"/>
    </location>
    <ligand>
        <name>S-adenosyl-L-methionine</name>
        <dbReference type="ChEBI" id="CHEBI:59789"/>
    </ligand>
</feature>
<comment type="caution">
    <text evidence="10">The sequence shown here is derived from an EMBL/GenBank/DDBJ whole genome shotgun (WGS) entry which is preliminary data.</text>
</comment>
<keyword evidence="2 7" id="KW-0963">Cytoplasm</keyword>
<comment type="function">
    <text evidence="7">Aminocarboxypropyltransferase that catalyzes the aminocarboxypropyl transfer on pseudouridine corresponding to position 914 in M.jannaschii 16S rRNA. It constitutes the last step in biosynthesis of the hypermodified N1-methyl-N3-(3-amino-3-carboxypropyl) pseudouridine (m1acp3-Psi).</text>
</comment>
<evidence type="ECO:0000256" key="6">
    <source>
        <dbReference type="ARBA" id="ARBA00022691"/>
    </source>
</evidence>
<dbReference type="InterPro" id="IPR022968">
    <property type="entry name" value="Tsr3-like"/>
</dbReference>
<dbReference type="EC" id="2.5.1.157" evidence="7"/>
<dbReference type="GO" id="GO:0005737">
    <property type="term" value="C:cytoplasm"/>
    <property type="evidence" value="ECO:0007669"/>
    <property type="project" value="UniProtKB-SubCell"/>
</dbReference>
<feature type="domain" description="RNase L inhibitor RLI-like possible metal-binding" evidence="9">
    <location>
        <begin position="1"/>
        <end position="34"/>
    </location>
</feature>
<gene>
    <name evidence="10" type="ORF">ACFQFD_11595</name>
</gene>
<proteinExistence type="inferred from homology"/>
<comment type="catalytic activity">
    <reaction evidence="7">
        <text>an N(1)-methylpseudouridine in rRNA + S-adenosyl-L-methionine = N(1)-methyl-N(3)-[(3S)-3-amino-3-carboxypropyl]pseudouridine in rRNA + S-methyl-5'-thioadenosine + H(+)</text>
        <dbReference type="Rhea" id="RHEA:63296"/>
        <dbReference type="Rhea" id="RHEA-COMP:11634"/>
        <dbReference type="Rhea" id="RHEA-COMP:16310"/>
        <dbReference type="ChEBI" id="CHEBI:15378"/>
        <dbReference type="ChEBI" id="CHEBI:17509"/>
        <dbReference type="ChEBI" id="CHEBI:59789"/>
        <dbReference type="ChEBI" id="CHEBI:74890"/>
        <dbReference type="ChEBI" id="CHEBI:146234"/>
        <dbReference type="EC" id="2.5.1.157"/>
    </reaction>
</comment>
<dbReference type="Pfam" id="PF04068">
    <property type="entry name" value="Fer4_RLI"/>
    <property type="match status" value="1"/>
</dbReference>
<evidence type="ECO:0000313" key="11">
    <source>
        <dbReference type="Proteomes" id="UP001596443"/>
    </source>
</evidence>
<keyword evidence="11" id="KW-1185">Reference proteome</keyword>
<feature type="binding site" evidence="7">
    <location>
        <position position="17"/>
    </location>
    <ligand>
        <name>S-adenosyl-L-methionine</name>
        <dbReference type="ChEBI" id="CHEBI:59789"/>
    </ligand>
</feature>
<accession>A0ABD5TBF3</accession>
<keyword evidence="5 7" id="KW-0808">Transferase</keyword>
<dbReference type="NCBIfam" id="NF002621">
    <property type="entry name" value="PRK02287.1"/>
    <property type="match status" value="1"/>
</dbReference>
<evidence type="ECO:0000259" key="8">
    <source>
        <dbReference type="Pfam" id="PF04034"/>
    </source>
</evidence>
<dbReference type="GO" id="GO:1904047">
    <property type="term" value="F:S-adenosyl-L-methionine binding"/>
    <property type="evidence" value="ECO:0007669"/>
    <property type="project" value="UniProtKB-UniRule"/>
</dbReference>